<proteinExistence type="predicted"/>
<evidence type="ECO:0000313" key="1">
    <source>
        <dbReference type="EMBL" id="KRX32642.1"/>
    </source>
</evidence>
<gene>
    <name evidence="1" type="ORF">T05_6412</name>
</gene>
<dbReference type="AlphaFoldDB" id="A0A0V0T162"/>
<accession>A0A0V0T162</accession>
<protein>
    <submittedName>
        <fullName evidence="1">Uncharacterized protein</fullName>
    </submittedName>
</protein>
<comment type="caution">
    <text evidence="1">The sequence shown here is derived from an EMBL/GenBank/DDBJ whole genome shotgun (WGS) entry which is preliminary data.</text>
</comment>
<dbReference type="EMBL" id="JYDJ01001112">
    <property type="protein sequence ID" value="KRX32642.1"/>
    <property type="molecule type" value="Genomic_DNA"/>
</dbReference>
<dbReference type="Proteomes" id="UP000055048">
    <property type="component" value="Unassembled WGS sequence"/>
</dbReference>
<keyword evidence="2" id="KW-1185">Reference proteome</keyword>
<organism evidence="1 2">
    <name type="scientific">Trichinella murrelli</name>
    <dbReference type="NCBI Taxonomy" id="144512"/>
    <lineage>
        <taxon>Eukaryota</taxon>
        <taxon>Metazoa</taxon>
        <taxon>Ecdysozoa</taxon>
        <taxon>Nematoda</taxon>
        <taxon>Enoplea</taxon>
        <taxon>Dorylaimia</taxon>
        <taxon>Trichinellida</taxon>
        <taxon>Trichinellidae</taxon>
        <taxon>Trichinella</taxon>
    </lineage>
</organism>
<evidence type="ECO:0000313" key="2">
    <source>
        <dbReference type="Proteomes" id="UP000055048"/>
    </source>
</evidence>
<sequence length="94" mass="10972">MLTTRNRKVLSSRQNWECVNGWTAASRSGKSLGIFGIFLAAVHRYSRKISSHSRSTNDMYHSLSNLTHLFQGLRIDHSYRVECRVYFQSIRESY</sequence>
<reference evidence="1 2" key="1">
    <citation type="submission" date="2015-01" db="EMBL/GenBank/DDBJ databases">
        <title>Evolution of Trichinella species and genotypes.</title>
        <authorList>
            <person name="Korhonen P.K."/>
            <person name="Edoardo P."/>
            <person name="Giuseppe L.R."/>
            <person name="Gasser R.B."/>
        </authorList>
    </citation>
    <scope>NUCLEOTIDE SEQUENCE [LARGE SCALE GENOMIC DNA]</scope>
    <source>
        <strain evidence="1">ISS417</strain>
    </source>
</reference>
<name>A0A0V0T162_9BILA</name>